<keyword evidence="2" id="KW-1185">Reference proteome</keyword>
<protein>
    <submittedName>
        <fullName evidence="3">Uncharacterized protein Sgsf</fullName>
    </submittedName>
</protein>
<evidence type="ECO:0000313" key="2">
    <source>
        <dbReference type="Proteomes" id="UP001652661"/>
    </source>
</evidence>
<dbReference type="AlphaFoldDB" id="A0A6P4J5S5"/>
<evidence type="ECO:0000256" key="1">
    <source>
        <dbReference type="SAM" id="SignalP"/>
    </source>
</evidence>
<feature type="signal peptide" evidence="1">
    <location>
        <begin position="1"/>
        <end position="19"/>
    </location>
</feature>
<feature type="chain" id="PRO_5027612335" evidence="1">
    <location>
        <begin position="20"/>
        <end position="155"/>
    </location>
</feature>
<evidence type="ECO:0000313" key="3">
    <source>
        <dbReference type="RefSeq" id="XP_017030644.1"/>
    </source>
</evidence>
<dbReference type="OrthoDB" id="7857403at2759"/>
<sequence>MSAHHYFGVLVLICSGSLSYSYRLLESQTCPAPMKMPQFEEHHLDDQHRNFYNVHEVPRKPPTQMNEIKSENWLMRIINIKTIRQNSIEEDPRTEQKQHMEGWLKRFLNILNSKREDPPPKRNDEPKIWFILKKNPYPREEHRIVKRDPLPNSIM</sequence>
<organism evidence="2 3">
    <name type="scientific">Drosophila kikkawai</name>
    <name type="common">Fruit fly</name>
    <dbReference type="NCBI Taxonomy" id="30033"/>
    <lineage>
        <taxon>Eukaryota</taxon>
        <taxon>Metazoa</taxon>
        <taxon>Ecdysozoa</taxon>
        <taxon>Arthropoda</taxon>
        <taxon>Hexapoda</taxon>
        <taxon>Insecta</taxon>
        <taxon>Pterygota</taxon>
        <taxon>Neoptera</taxon>
        <taxon>Endopterygota</taxon>
        <taxon>Diptera</taxon>
        <taxon>Brachycera</taxon>
        <taxon>Muscomorpha</taxon>
        <taxon>Ephydroidea</taxon>
        <taxon>Drosophilidae</taxon>
        <taxon>Drosophila</taxon>
        <taxon>Sophophora</taxon>
    </lineage>
</organism>
<reference evidence="3" key="1">
    <citation type="submission" date="2025-08" db="UniProtKB">
        <authorList>
            <consortium name="RefSeq"/>
        </authorList>
    </citation>
    <scope>IDENTIFICATION</scope>
    <source>
        <strain evidence="3">14028-0561.14</strain>
        <tissue evidence="3">Whole fly</tissue>
    </source>
</reference>
<gene>
    <name evidence="3" type="primary">Sgsf</name>
</gene>
<dbReference type="Proteomes" id="UP001652661">
    <property type="component" value="Chromosome 3R"/>
</dbReference>
<name>A0A6P4J5S5_DROKI</name>
<keyword evidence="1" id="KW-0732">Signal</keyword>
<dbReference type="RefSeq" id="XP_017030644.1">
    <property type="nucleotide sequence ID" value="XM_017175155.2"/>
</dbReference>
<proteinExistence type="predicted"/>
<accession>A0A6P4J5S5</accession>